<protein>
    <submittedName>
        <fullName evidence="1">Uncharacterized protein</fullName>
    </submittedName>
</protein>
<keyword evidence="2" id="KW-1185">Reference proteome</keyword>
<gene>
    <name evidence="1" type="ORF">CROQUDRAFT_650974</name>
</gene>
<dbReference type="EMBL" id="MU167212">
    <property type="protein sequence ID" value="KAG0151566.1"/>
    <property type="molecule type" value="Genomic_DNA"/>
</dbReference>
<name>A0A9P6TGA6_9BASI</name>
<proteinExistence type="predicted"/>
<comment type="caution">
    <text evidence="1">The sequence shown here is derived from an EMBL/GenBank/DDBJ whole genome shotgun (WGS) entry which is preliminary data.</text>
</comment>
<evidence type="ECO:0000313" key="1">
    <source>
        <dbReference type="EMBL" id="KAG0151566.1"/>
    </source>
</evidence>
<organism evidence="1 2">
    <name type="scientific">Cronartium quercuum f. sp. fusiforme G11</name>
    <dbReference type="NCBI Taxonomy" id="708437"/>
    <lineage>
        <taxon>Eukaryota</taxon>
        <taxon>Fungi</taxon>
        <taxon>Dikarya</taxon>
        <taxon>Basidiomycota</taxon>
        <taxon>Pucciniomycotina</taxon>
        <taxon>Pucciniomycetes</taxon>
        <taxon>Pucciniales</taxon>
        <taxon>Coleosporiaceae</taxon>
        <taxon>Cronartium</taxon>
    </lineage>
</organism>
<evidence type="ECO:0000313" key="2">
    <source>
        <dbReference type="Proteomes" id="UP000886653"/>
    </source>
</evidence>
<reference evidence="1" key="1">
    <citation type="submission" date="2013-11" db="EMBL/GenBank/DDBJ databases">
        <title>Genome sequence of the fusiform rust pathogen reveals effectors for host alternation and coevolution with pine.</title>
        <authorList>
            <consortium name="DOE Joint Genome Institute"/>
            <person name="Smith K."/>
            <person name="Pendleton A."/>
            <person name="Kubisiak T."/>
            <person name="Anderson C."/>
            <person name="Salamov A."/>
            <person name="Aerts A."/>
            <person name="Riley R."/>
            <person name="Clum A."/>
            <person name="Lindquist E."/>
            <person name="Ence D."/>
            <person name="Campbell M."/>
            <person name="Kronenberg Z."/>
            <person name="Feau N."/>
            <person name="Dhillon B."/>
            <person name="Hamelin R."/>
            <person name="Burleigh J."/>
            <person name="Smith J."/>
            <person name="Yandell M."/>
            <person name="Nelson C."/>
            <person name="Grigoriev I."/>
            <person name="Davis J."/>
        </authorList>
    </citation>
    <scope>NUCLEOTIDE SEQUENCE</scope>
    <source>
        <strain evidence="1">G11</strain>
    </source>
</reference>
<dbReference type="Proteomes" id="UP000886653">
    <property type="component" value="Unassembled WGS sequence"/>
</dbReference>
<sequence length="73" mass="7952">MSKQLHALINPHLLDMAATTLSPDSSTLFTLAHVLELIIPVAQTQLNTTTNSDGWINSSVMLLLSIFCTKNKS</sequence>
<dbReference type="AlphaFoldDB" id="A0A9P6TGA6"/>
<accession>A0A9P6TGA6</accession>